<dbReference type="PANTHER" id="PTHR13366:SF0">
    <property type="entry name" value="HEAT REPEAT-CONTAINING PROTEIN 6"/>
    <property type="match status" value="1"/>
</dbReference>
<proteinExistence type="predicted"/>
<dbReference type="eggNOG" id="KOG4535">
    <property type="taxonomic scope" value="Eukaryota"/>
</dbReference>
<dbReference type="InterPro" id="IPR011989">
    <property type="entry name" value="ARM-like"/>
</dbReference>
<dbReference type="PANTHER" id="PTHR13366">
    <property type="entry name" value="MALARIA ANTIGEN-RELATED"/>
    <property type="match status" value="1"/>
</dbReference>
<evidence type="ECO:0000313" key="1">
    <source>
        <dbReference type="EMBL" id="CCB58322.1"/>
    </source>
</evidence>
<dbReference type="InterPro" id="IPR016024">
    <property type="entry name" value="ARM-type_fold"/>
</dbReference>
<dbReference type="PaxDb" id="29760-VIT_02s0025g03050.t01"/>
<dbReference type="Proteomes" id="UP000009183">
    <property type="component" value="Chromosome 2"/>
</dbReference>
<dbReference type="AlphaFoldDB" id="F6HU99"/>
<dbReference type="Gene3D" id="1.25.10.10">
    <property type="entry name" value="Leucine-rich Repeat Variant"/>
    <property type="match status" value="2"/>
</dbReference>
<reference evidence="2" key="1">
    <citation type="journal article" date="2007" name="Nature">
        <title>The grapevine genome sequence suggests ancestral hexaploidization in major angiosperm phyla.</title>
        <authorList>
            <consortium name="The French-Italian Public Consortium for Grapevine Genome Characterization."/>
            <person name="Jaillon O."/>
            <person name="Aury J.-M."/>
            <person name="Noel B."/>
            <person name="Policriti A."/>
            <person name="Clepet C."/>
            <person name="Casagrande A."/>
            <person name="Choisne N."/>
            <person name="Aubourg S."/>
            <person name="Vitulo N."/>
            <person name="Jubin C."/>
            <person name="Vezzi A."/>
            <person name="Legeai F."/>
            <person name="Hugueney P."/>
            <person name="Dasilva C."/>
            <person name="Horner D."/>
            <person name="Mica E."/>
            <person name="Jublot D."/>
            <person name="Poulain J."/>
            <person name="Bruyere C."/>
            <person name="Billault A."/>
            <person name="Segurens B."/>
            <person name="Gouyvenoux M."/>
            <person name="Ugarte E."/>
            <person name="Cattonaro F."/>
            <person name="Anthouard V."/>
            <person name="Vico V."/>
            <person name="Del Fabbro C."/>
            <person name="Alaux M."/>
            <person name="Di Gaspero G."/>
            <person name="Dumas V."/>
            <person name="Felice N."/>
            <person name="Paillard S."/>
            <person name="Juman I."/>
            <person name="Moroldo M."/>
            <person name="Scalabrin S."/>
            <person name="Canaguier A."/>
            <person name="Le Clainche I."/>
            <person name="Malacrida G."/>
            <person name="Durand E."/>
            <person name="Pesole G."/>
            <person name="Laucou V."/>
            <person name="Chatelet P."/>
            <person name="Merdinoglu D."/>
            <person name="Delledonne M."/>
            <person name="Pezzotti M."/>
            <person name="Lecharny A."/>
            <person name="Scarpelli C."/>
            <person name="Artiguenave F."/>
            <person name="Pe M.E."/>
            <person name="Valle G."/>
            <person name="Morgante M."/>
            <person name="Caboche M."/>
            <person name="Adam-Blondon A.-F."/>
            <person name="Weissenbach J."/>
            <person name="Quetier F."/>
            <person name="Wincker P."/>
        </authorList>
    </citation>
    <scope>NUCLEOTIDE SEQUENCE [LARGE SCALE GENOMIC DNA]</scope>
    <source>
        <strain evidence="2">cv. Pinot noir / PN40024</strain>
    </source>
</reference>
<dbReference type="HOGENOM" id="CLU_028093_0_0_1"/>
<evidence type="ECO:0008006" key="3">
    <source>
        <dbReference type="Google" id="ProtNLM"/>
    </source>
</evidence>
<name>F6HU99_VITVI</name>
<accession>F6HU99</accession>
<organism evidence="1 2">
    <name type="scientific">Vitis vinifera</name>
    <name type="common">Grape</name>
    <dbReference type="NCBI Taxonomy" id="29760"/>
    <lineage>
        <taxon>Eukaryota</taxon>
        <taxon>Viridiplantae</taxon>
        <taxon>Streptophyta</taxon>
        <taxon>Embryophyta</taxon>
        <taxon>Tracheophyta</taxon>
        <taxon>Spermatophyta</taxon>
        <taxon>Magnoliopsida</taxon>
        <taxon>eudicotyledons</taxon>
        <taxon>Gunneridae</taxon>
        <taxon>Pentapetalae</taxon>
        <taxon>rosids</taxon>
        <taxon>Vitales</taxon>
        <taxon>Vitaceae</taxon>
        <taxon>Viteae</taxon>
        <taxon>Vitis</taxon>
    </lineage>
</organism>
<dbReference type="InParanoid" id="F6HU99"/>
<dbReference type="InterPro" id="IPR052107">
    <property type="entry name" value="HEAT6"/>
</dbReference>
<dbReference type="EMBL" id="FN596251">
    <property type="protein sequence ID" value="CCB58322.1"/>
    <property type="molecule type" value="Genomic_DNA"/>
</dbReference>
<sequence length="422" mass="46571">MDLFDLRRPALIVRAASVTCFAGITSSVFFSLTKEKQDFILSSLINAAVNDEVPSVRSAGCRAIGVITCFLQISQSAETLQKFIHAVESNTRDPLVLVRITASWALANICDSLRHCISDFSSERHSVVALLIECALRLTKDGDKIKSNAVRALGNLSRFLQYRSPAGIHDKPVNCAGLSTPINSVEVLSSSTNKKNGHRFVSNSNQPLPLGDSSWLERMVQAFLSCVTTGNVKVQWNVCHALSNLFLNETLRLQDMDWASSVFSILLLLLRDSSNFKIRIQAAAALSVPASILDYGRSFSDVVQGLEHILENLGLDQISTPSSFKYRVALEKQLTSTMLHVLSLASSSDHQPLKDFLVKKAAFLEEWFKALCSSLGETSTQPEADRKKEMISQAVQSLTEVYKSRNHHAIAQKFENLTNNIP</sequence>
<protein>
    <recommendedName>
        <fullName evidence="3">HEAT repeat-containing protein 6</fullName>
    </recommendedName>
</protein>
<dbReference type="SUPFAM" id="SSF48371">
    <property type="entry name" value="ARM repeat"/>
    <property type="match status" value="1"/>
</dbReference>
<keyword evidence="2" id="KW-1185">Reference proteome</keyword>
<dbReference type="ExpressionAtlas" id="F6HU99">
    <property type="expression patterns" value="baseline and differential"/>
</dbReference>
<gene>
    <name evidence="1" type="ordered locus">VIT_02s0025g03050</name>
</gene>
<evidence type="ECO:0000313" key="2">
    <source>
        <dbReference type="Proteomes" id="UP000009183"/>
    </source>
</evidence>